<dbReference type="InterPro" id="IPR050969">
    <property type="entry name" value="Dev_Signal_Modulators"/>
</dbReference>
<name>A0ABM4BRY1_HYDVU</name>
<keyword evidence="2" id="KW-1015">Disulfide bond</keyword>
<proteinExistence type="predicted"/>
<organism evidence="5 6">
    <name type="scientific">Hydra vulgaris</name>
    <name type="common">Hydra</name>
    <name type="synonym">Hydra attenuata</name>
    <dbReference type="NCBI Taxonomy" id="6087"/>
    <lineage>
        <taxon>Eukaryota</taxon>
        <taxon>Metazoa</taxon>
        <taxon>Cnidaria</taxon>
        <taxon>Hydrozoa</taxon>
        <taxon>Hydroidolina</taxon>
        <taxon>Anthoathecata</taxon>
        <taxon>Aplanulata</taxon>
        <taxon>Hydridae</taxon>
        <taxon>Hydra</taxon>
    </lineage>
</organism>
<dbReference type="Proteomes" id="UP001652625">
    <property type="component" value="Chromosome 04"/>
</dbReference>
<gene>
    <name evidence="6" type="primary">LOC100199379</name>
</gene>
<evidence type="ECO:0000256" key="2">
    <source>
        <dbReference type="ARBA" id="ARBA00023157"/>
    </source>
</evidence>
<keyword evidence="5" id="KW-1185">Reference proteome</keyword>
<evidence type="ECO:0000259" key="4">
    <source>
        <dbReference type="PROSITE" id="PS51233"/>
    </source>
</evidence>
<evidence type="ECO:0000313" key="5">
    <source>
        <dbReference type="Proteomes" id="UP001652625"/>
    </source>
</evidence>
<feature type="chain" id="PRO_5045317653" evidence="3">
    <location>
        <begin position="25"/>
        <end position="1123"/>
    </location>
</feature>
<protein>
    <submittedName>
        <fullName evidence="6">von Willebrand factor D and EGF domain-containing protein isoform X3</fullName>
    </submittedName>
</protein>
<sequence length="1123" mass="125962">MDNAIKTLMMEVLVIFLLSVVAHAQDSCFNYKTIDDFQRSTAFKIASYVPSACDRPFSADWYRFTSGAGGKIPTINPSPYSCGVKYPVWLNGEEPSAVGEIKTIQACVVVDENPCAKKIYVKVQKCLQINEEYFIYFLKALPGCPMRYCAGTKKKCGPEESSATGFEPCSSNFPKIDKDPVVTVGVKDKRVSFSCKFNTVKESNARYEVTWFQGPVEKQIKGPEIFSDEQNDAFLQNTNKYGENGTFCLGYNIYCKLRSYYVGNENLKSRERKSNEFFAGFQVNPKTLDLSEKDKPQKVSITSTVPIVCGDGTENCFVSIELGQDNEDSFLNICDLHFKPGQAGQTQEVEVVAKRDFVDDGNQRMFLKMFVPDQLDALDWNCHKKISDVEIKTSDVRTSRCHSSGDPHITTFDQFYHDHYYVGDYVLVESKSRKFRVHARTFAWGSVAGNCGVAAQEGDDVIVIDMCRDNVPRARFASTVEPQHGTVLTRDNNGKYFMITFPSGAYVKFDTNGFFANIEIQVPSDDFQNTEGLCGTFDNNPNNDLKPKGGQEKVTYQDFQNSWKLTSAESLFYFKGGPRKCTATRTKTYCTCSEPLNGSQRKVKCDFIGYVDRPKYESGNKGWKTLEFFGAEHCGRRKRRSMDDNVIILPDDGNTGFYDYNPVQVSGRVPNFPTKSGITEIIAKGVCKDKIRNSIIGRTCIDFIGPSFVTDSYEQQCVIDIQVTDNEVVSIESAVNNLMRACEELTLRNLSFWMTADGKVAGPPTKIAENLCPNECNGNGACHNGICVCYAGFITGDCSMKEGQPPILFGTPVFCDIRSQDCIRTRVIGKDFIDSSSLSCKMTEVKVSEAPYKKTIKTFINKGQLLSFAEISCLLPTFPVNIEYSSNKPGKPVGGYAISISNNNQNFSDNETLFLVYDSKCMKCTNKDIKSCKWKVNSCKINEYCFVANETNPEQWCEVCNPVLSQNSFSKRIDNLAPSFEKDTPRLYALKGQQWRFVVPAFDPENFTMRYEFEGKSHGMKVSSIGIITWSPDKIGNYSFVVKVTDLCGLSSSSHFEVEIMECFCEGKISGGCVWQKEPGNMNSSVCQCPSGCTGEGYVSTKTFWDYFLDIPKKIREVFRKPL</sequence>
<feature type="signal peptide" evidence="3">
    <location>
        <begin position="1"/>
        <end position="24"/>
    </location>
</feature>
<dbReference type="RefSeq" id="XP_065651915.1">
    <property type="nucleotide sequence ID" value="XM_065795843.1"/>
</dbReference>
<dbReference type="PROSITE" id="PS51233">
    <property type="entry name" value="VWFD"/>
    <property type="match status" value="1"/>
</dbReference>
<dbReference type="Gene3D" id="2.60.40.10">
    <property type="entry name" value="Immunoglobulins"/>
    <property type="match status" value="1"/>
</dbReference>
<dbReference type="PANTHER" id="PTHR14949">
    <property type="entry name" value="EGF-LIKE-DOMAIN, MULTIPLE 7, 8"/>
    <property type="match status" value="1"/>
</dbReference>
<dbReference type="InterPro" id="IPR001846">
    <property type="entry name" value="VWF_type-D"/>
</dbReference>
<dbReference type="Pfam" id="PF26129">
    <property type="entry name" value="Vwde"/>
    <property type="match status" value="1"/>
</dbReference>
<reference evidence="6" key="1">
    <citation type="submission" date="2025-08" db="UniProtKB">
        <authorList>
            <consortium name="RefSeq"/>
        </authorList>
    </citation>
    <scope>IDENTIFICATION</scope>
</reference>
<evidence type="ECO:0000313" key="6">
    <source>
        <dbReference type="RefSeq" id="XP_065651915.1"/>
    </source>
</evidence>
<dbReference type="InterPro" id="IPR058727">
    <property type="entry name" value="Helical_Vwde"/>
</dbReference>
<evidence type="ECO:0000256" key="1">
    <source>
        <dbReference type="ARBA" id="ARBA00022729"/>
    </source>
</evidence>
<dbReference type="PANTHER" id="PTHR14949:SF51">
    <property type="entry name" value="VON WILLEBRAND FACTOR D AND EGF DOMAIN-CONTAINING PROTEIN"/>
    <property type="match status" value="1"/>
</dbReference>
<dbReference type="SMART" id="SM00216">
    <property type="entry name" value="VWD"/>
    <property type="match status" value="1"/>
</dbReference>
<dbReference type="Pfam" id="PF25776">
    <property type="entry name" value="Ig_VWDE"/>
    <property type="match status" value="1"/>
</dbReference>
<dbReference type="InterPro" id="IPR013783">
    <property type="entry name" value="Ig-like_fold"/>
</dbReference>
<dbReference type="InterPro" id="IPR057885">
    <property type="entry name" value="Ig_VWDE"/>
</dbReference>
<feature type="domain" description="VWFD" evidence="4">
    <location>
        <begin position="399"/>
        <end position="571"/>
    </location>
</feature>
<dbReference type="Gene3D" id="2.10.25.10">
    <property type="entry name" value="Laminin"/>
    <property type="match status" value="1"/>
</dbReference>
<keyword evidence="1 3" id="KW-0732">Signal</keyword>
<dbReference type="Pfam" id="PF00094">
    <property type="entry name" value="VWD"/>
    <property type="match status" value="1"/>
</dbReference>
<evidence type="ECO:0000256" key="3">
    <source>
        <dbReference type="SAM" id="SignalP"/>
    </source>
</evidence>
<dbReference type="GeneID" id="100199379"/>
<accession>A0ABM4BRY1</accession>